<keyword evidence="4" id="KW-0333">Golgi apparatus</keyword>
<dbReference type="Pfam" id="PF03016">
    <property type="entry name" value="Exostosin_GT47"/>
    <property type="match status" value="1"/>
</dbReference>
<dbReference type="PANTHER" id="PTHR11062:SF73">
    <property type="entry name" value="EXOSTOSIN-LIKE 3"/>
    <property type="match status" value="1"/>
</dbReference>
<evidence type="ECO:0000256" key="5">
    <source>
        <dbReference type="SAM" id="Phobius"/>
    </source>
</evidence>
<name>A0A8T0I6N1_CERPU</name>
<dbReference type="InterPro" id="IPR004263">
    <property type="entry name" value="Exostosin"/>
</dbReference>
<proteinExistence type="inferred from homology"/>
<keyword evidence="5" id="KW-0812">Transmembrane</keyword>
<evidence type="ECO:0000256" key="3">
    <source>
        <dbReference type="ARBA" id="ARBA00022968"/>
    </source>
</evidence>
<sequence length="409" mass="47172">MCRSGMGTLLKAASGMLLERSRLVMFFMTWNFILLCLMLFFGASNHVPWHANKLWHEPDAFPRCSMDACFNFSRCDDGDNLLIYIYNDPVPKGLHVPMYLESLPGSEWHTTDPEQACLFFYFSDTEANKAAWTKPAFSRLPYWNGGRNHVIVTFADRWRDTNPAPESLGMASLLSTKLHHTTYRSAFDIAIPLPRSNPFIIEELYHLSPFERKYFLTFKGKRYLSREGVFRGSESFRGMNNGKDVVVVETCEGKTNTKLLKSHPELGSGCKEGQAVYDSYDYMELMNSTFALAPAGRSPASYRMFEVMSNGAIPVLIADNYVKPFETLIQWQYCLLQFPTNEVHRVLPTLRALPRKEVEDRQRYCKQVYEEFLMDDTALVRSVIRSLKERFMGMMPNFPLDKDFMKGHN</sequence>
<evidence type="ECO:0000256" key="2">
    <source>
        <dbReference type="ARBA" id="ARBA00010271"/>
    </source>
</evidence>
<keyword evidence="5" id="KW-1133">Transmembrane helix</keyword>
<dbReference type="Proteomes" id="UP000822688">
    <property type="component" value="Chromosome 4"/>
</dbReference>
<evidence type="ECO:0000256" key="4">
    <source>
        <dbReference type="ARBA" id="ARBA00023034"/>
    </source>
</evidence>
<gene>
    <name evidence="7" type="ORF">KC19_4G077100</name>
</gene>
<dbReference type="PANTHER" id="PTHR11062">
    <property type="entry name" value="EXOSTOSIN HEPARAN SULFATE GLYCOSYLTRANSFERASE -RELATED"/>
    <property type="match status" value="1"/>
</dbReference>
<reference evidence="7" key="1">
    <citation type="submission" date="2020-06" db="EMBL/GenBank/DDBJ databases">
        <title>WGS assembly of Ceratodon purpureus strain R40.</title>
        <authorList>
            <person name="Carey S.B."/>
            <person name="Jenkins J."/>
            <person name="Shu S."/>
            <person name="Lovell J.T."/>
            <person name="Sreedasyam A."/>
            <person name="Maumus F."/>
            <person name="Tiley G.P."/>
            <person name="Fernandez-Pozo N."/>
            <person name="Barry K."/>
            <person name="Chen C."/>
            <person name="Wang M."/>
            <person name="Lipzen A."/>
            <person name="Daum C."/>
            <person name="Saski C.A."/>
            <person name="Payton A.C."/>
            <person name="Mcbreen J.C."/>
            <person name="Conrad R.E."/>
            <person name="Kollar L.M."/>
            <person name="Olsson S."/>
            <person name="Huttunen S."/>
            <person name="Landis J.B."/>
            <person name="Wickett N.J."/>
            <person name="Johnson M.G."/>
            <person name="Rensing S.A."/>
            <person name="Grimwood J."/>
            <person name="Schmutz J."/>
            <person name="Mcdaniel S.F."/>
        </authorList>
    </citation>
    <scope>NUCLEOTIDE SEQUENCE</scope>
    <source>
        <strain evidence="7">R40</strain>
    </source>
</reference>
<organism evidence="7 8">
    <name type="scientific">Ceratodon purpureus</name>
    <name type="common">Fire moss</name>
    <name type="synonym">Dicranum purpureum</name>
    <dbReference type="NCBI Taxonomy" id="3225"/>
    <lineage>
        <taxon>Eukaryota</taxon>
        <taxon>Viridiplantae</taxon>
        <taxon>Streptophyta</taxon>
        <taxon>Embryophyta</taxon>
        <taxon>Bryophyta</taxon>
        <taxon>Bryophytina</taxon>
        <taxon>Bryopsida</taxon>
        <taxon>Dicranidae</taxon>
        <taxon>Pseudoditrichales</taxon>
        <taxon>Ditrichaceae</taxon>
        <taxon>Ceratodon</taxon>
    </lineage>
</organism>
<dbReference type="OrthoDB" id="2014672at2759"/>
<protein>
    <recommendedName>
        <fullName evidence="6">Exostosin GT47 domain-containing protein</fullName>
    </recommendedName>
</protein>
<dbReference type="AlphaFoldDB" id="A0A8T0I6N1"/>
<keyword evidence="3" id="KW-0735">Signal-anchor</keyword>
<evidence type="ECO:0000313" key="8">
    <source>
        <dbReference type="Proteomes" id="UP000822688"/>
    </source>
</evidence>
<comment type="subcellular location">
    <subcellularLocation>
        <location evidence="1">Golgi apparatus membrane</location>
        <topology evidence="1">Single-pass type II membrane protein</topology>
    </subcellularLocation>
</comment>
<feature type="transmembrane region" description="Helical" evidence="5">
    <location>
        <begin position="21"/>
        <end position="43"/>
    </location>
</feature>
<keyword evidence="5" id="KW-0472">Membrane</keyword>
<accession>A0A8T0I6N1</accession>
<comment type="caution">
    <text evidence="7">The sequence shown here is derived from an EMBL/GenBank/DDBJ whole genome shotgun (WGS) entry which is preliminary data.</text>
</comment>
<comment type="similarity">
    <text evidence="2">Belongs to the glycosyltransferase 47 family.</text>
</comment>
<evidence type="ECO:0000259" key="6">
    <source>
        <dbReference type="Pfam" id="PF03016"/>
    </source>
</evidence>
<evidence type="ECO:0000256" key="1">
    <source>
        <dbReference type="ARBA" id="ARBA00004323"/>
    </source>
</evidence>
<evidence type="ECO:0000313" key="7">
    <source>
        <dbReference type="EMBL" id="KAG0579154.1"/>
    </source>
</evidence>
<dbReference type="EMBL" id="CM026424">
    <property type="protein sequence ID" value="KAG0579154.1"/>
    <property type="molecule type" value="Genomic_DNA"/>
</dbReference>
<dbReference type="GO" id="GO:0016757">
    <property type="term" value="F:glycosyltransferase activity"/>
    <property type="evidence" value="ECO:0007669"/>
    <property type="project" value="InterPro"/>
</dbReference>
<dbReference type="InterPro" id="IPR040911">
    <property type="entry name" value="Exostosin_GT47"/>
</dbReference>
<dbReference type="GO" id="GO:0000139">
    <property type="term" value="C:Golgi membrane"/>
    <property type="evidence" value="ECO:0007669"/>
    <property type="project" value="UniProtKB-SubCell"/>
</dbReference>
<feature type="domain" description="Exostosin GT47" evidence="6">
    <location>
        <begin position="98"/>
        <end position="351"/>
    </location>
</feature>
<keyword evidence="8" id="KW-1185">Reference proteome</keyword>